<protein>
    <submittedName>
        <fullName evidence="5">AraC family transcriptional regulator</fullName>
    </submittedName>
</protein>
<gene>
    <name evidence="5" type="ORF">ET33_10065</name>
</gene>
<feature type="domain" description="HTH araC/xylS-type" evidence="4">
    <location>
        <begin position="296"/>
        <end position="394"/>
    </location>
</feature>
<evidence type="ECO:0000256" key="3">
    <source>
        <dbReference type="ARBA" id="ARBA00023163"/>
    </source>
</evidence>
<evidence type="ECO:0000313" key="6">
    <source>
        <dbReference type="Proteomes" id="UP000028123"/>
    </source>
</evidence>
<proteinExistence type="predicted"/>
<dbReference type="InterPro" id="IPR018062">
    <property type="entry name" value="HTH_AraC-typ_CS"/>
</dbReference>
<reference evidence="5 6" key="1">
    <citation type="submission" date="2014-06" db="EMBL/GenBank/DDBJ databases">
        <title>Draft genome sequence of Paenibacillus sp. MSt1.</title>
        <authorList>
            <person name="Aw Y.K."/>
            <person name="Ong K.S."/>
            <person name="Gan H.M."/>
            <person name="Lee S.M."/>
        </authorList>
    </citation>
    <scope>NUCLEOTIDE SEQUENCE [LARGE SCALE GENOMIC DNA]</scope>
    <source>
        <strain evidence="5 6">MSt1</strain>
    </source>
</reference>
<organism evidence="5 6">
    <name type="scientific">Paenibacillus tyrfis</name>
    <dbReference type="NCBI Taxonomy" id="1501230"/>
    <lineage>
        <taxon>Bacteria</taxon>
        <taxon>Bacillati</taxon>
        <taxon>Bacillota</taxon>
        <taxon>Bacilli</taxon>
        <taxon>Bacillales</taxon>
        <taxon>Paenibacillaceae</taxon>
        <taxon>Paenibacillus</taxon>
    </lineage>
</organism>
<dbReference type="GO" id="GO:0043565">
    <property type="term" value="F:sequence-specific DNA binding"/>
    <property type="evidence" value="ECO:0007669"/>
    <property type="project" value="InterPro"/>
</dbReference>
<dbReference type="RefSeq" id="WP_036686172.1">
    <property type="nucleotide sequence ID" value="NZ_JNVM01000017.1"/>
</dbReference>
<dbReference type="AlphaFoldDB" id="A0A081P026"/>
<dbReference type="EMBL" id="JNVM01000017">
    <property type="protein sequence ID" value="KEQ24049.1"/>
    <property type="molecule type" value="Genomic_DNA"/>
</dbReference>
<dbReference type="InterPro" id="IPR018060">
    <property type="entry name" value="HTH_AraC"/>
</dbReference>
<accession>A0A081P026</accession>
<dbReference type="OrthoDB" id="324626at2"/>
<dbReference type="Proteomes" id="UP000028123">
    <property type="component" value="Unassembled WGS sequence"/>
</dbReference>
<dbReference type="InterPro" id="IPR009057">
    <property type="entry name" value="Homeodomain-like_sf"/>
</dbReference>
<dbReference type="Pfam" id="PF12833">
    <property type="entry name" value="HTH_18"/>
    <property type="match status" value="1"/>
</dbReference>
<dbReference type="PANTHER" id="PTHR43280">
    <property type="entry name" value="ARAC-FAMILY TRANSCRIPTIONAL REGULATOR"/>
    <property type="match status" value="1"/>
</dbReference>
<dbReference type="PROSITE" id="PS00041">
    <property type="entry name" value="HTH_ARAC_FAMILY_1"/>
    <property type="match status" value="1"/>
</dbReference>
<dbReference type="SUPFAM" id="SSF46689">
    <property type="entry name" value="Homeodomain-like"/>
    <property type="match status" value="2"/>
</dbReference>
<dbReference type="InterPro" id="IPR020449">
    <property type="entry name" value="Tscrpt_reg_AraC-type_HTH"/>
</dbReference>
<dbReference type="PROSITE" id="PS01124">
    <property type="entry name" value="HTH_ARAC_FAMILY_2"/>
    <property type="match status" value="1"/>
</dbReference>
<dbReference type="SMART" id="SM00342">
    <property type="entry name" value="HTH_ARAC"/>
    <property type="match status" value="1"/>
</dbReference>
<evidence type="ECO:0000256" key="1">
    <source>
        <dbReference type="ARBA" id="ARBA00023015"/>
    </source>
</evidence>
<dbReference type="Pfam" id="PF17853">
    <property type="entry name" value="GGDEF_2"/>
    <property type="match status" value="1"/>
</dbReference>
<dbReference type="PRINTS" id="PR00032">
    <property type="entry name" value="HTHARAC"/>
</dbReference>
<comment type="caution">
    <text evidence="5">The sequence shown here is derived from an EMBL/GenBank/DDBJ whole genome shotgun (WGS) entry which is preliminary data.</text>
</comment>
<dbReference type="GO" id="GO:0003700">
    <property type="term" value="F:DNA-binding transcription factor activity"/>
    <property type="evidence" value="ECO:0007669"/>
    <property type="project" value="InterPro"/>
</dbReference>
<dbReference type="InterPro" id="IPR041522">
    <property type="entry name" value="CdaR_GGDEF"/>
</dbReference>
<evidence type="ECO:0000259" key="4">
    <source>
        <dbReference type="PROSITE" id="PS01124"/>
    </source>
</evidence>
<dbReference type="Gene3D" id="1.10.10.60">
    <property type="entry name" value="Homeodomain-like"/>
    <property type="match status" value="2"/>
</dbReference>
<keyword evidence="1" id="KW-0805">Transcription regulation</keyword>
<keyword evidence="2" id="KW-0238">DNA-binding</keyword>
<keyword evidence="6" id="KW-1185">Reference proteome</keyword>
<name>A0A081P026_9BACL</name>
<dbReference type="PANTHER" id="PTHR43280:SF28">
    <property type="entry name" value="HTH-TYPE TRANSCRIPTIONAL ACTIVATOR RHAS"/>
    <property type="match status" value="1"/>
</dbReference>
<sequence>MRQNPTQATFTHLLISGTLVHEASFTEMQAEFDIYLRPNLAMVFSMDRYPDLALGQPIQWRIDIGHKLISALHAGIQAPFVWVWVAEGVLALLVELGTKERRDPDPAKTAFAMAKQVQKLTDAQGFSVSVGIGTFYDNPYMLHYSYEEAKESMIDRFFQGNRLIFQYEKQKQDGEQPHNPVSQAERTELMARVRLGDVHGAVSYLHLLLERMGQTYRGNVDMFKSEVIDLVMQLTRLSLDVGGHAQSILSENARFIQDLYMTIRYDKFAAKVSEHWSKLTARIGEAQTAEVSPVIRTAIAYMKQHHQRKIPLEEIAQYCYLSTYHFSHLFRKETGSTFVDYLNKLRIEKAVYYLENTDKPIQEIAALAGFQDSNYFSRLFKRYLRCSPNEYRAAKLC</sequence>
<dbReference type="eggNOG" id="COG2207">
    <property type="taxonomic scope" value="Bacteria"/>
</dbReference>
<evidence type="ECO:0000313" key="5">
    <source>
        <dbReference type="EMBL" id="KEQ24049.1"/>
    </source>
</evidence>
<keyword evidence="3" id="KW-0804">Transcription</keyword>
<evidence type="ECO:0000256" key="2">
    <source>
        <dbReference type="ARBA" id="ARBA00023125"/>
    </source>
</evidence>